<proteinExistence type="inferred from homology"/>
<dbReference type="PRINTS" id="PR00509">
    <property type="entry name" value="PGMPMM"/>
</dbReference>
<sequence>MSSATFEDLKTVVQAWIEADPDLETQAELRALLAAADPKGTDLADRFAGALEFGTAGLRGVLGAGPNRMNRAVVIRTTWALAQYLLAQKVDAEKRGVVIGFDGRKMSREFASEVASVLAAEGIPSHVFEGLVPTPLAAFAVTHLSAAAGVMITASHNPPEFNGYKLYWGDGAQIVPPIDVDIANLILRAPAARNVRRVPRAEAEKSGLYRALDGTVERAYLDAVRGLEVNPGGARDLRIVYTPLHGVGDHLLRAALAEARFTNVTSVPEQQKPDGAFPTVAFPNPEEHGAMDLAYALARKQKADLVLANDPDADRLAVAIPHAASPTGYLQFTGNQVGVLLGHYLLTERKVSQDQKRLALASLVSSPMLGTIALALGVRYEETLTGFKWIAHRAMDLEKEGYTFVFGYEEAIGYTVGDVVRDKDGVSAAVILAEMAAVLKERGRTLGDEFELLARKYGLFVSGQINVTRKGAAGAEEIRTMMTRLRENPPERVGALNVVAVVDIAAGTRRQVADGKVEPFHLPKSNVIVLELASRSRIIVRPSGTEPKIKVYIDLREPVLESEPFSEAEKRGQATLTALGNSFKAILGI</sequence>
<evidence type="ECO:0000256" key="3">
    <source>
        <dbReference type="ARBA" id="ARBA00022553"/>
    </source>
</evidence>
<dbReference type="InterPro" id="IPR005845">
    <property type="entry name" value="A-D-PHexomutase_a/b/a-II"/>
</dbReference>
<keyword evidence="13" id="KW-1185">Reference proteome</keyword>
<evidence type="ECO:0000256" key="7">
    <source>
        <dbReference type="RuleBase" id="RU004326"/>
    </source>
</evidence>
<dbReference type="InterPro" id="IPR016055">
    <property type="entry name" value="A-D-PHexomutase_a/b/a-I/II/III"/>
</dbReference>
<dbReference type="EMBL" id="CP089982">
    <property type="protein sequence ID" value="WXA96644.1"/>
    <property type="molecule type" value="Genomic_DNA"/>
</dbReference>
<feature type="domain" description="Alpha-D-phosphohexomutase alpha/beta/alpha" evidence="9">
    <location>
        <begin position="52"/>
        <end position="188"/>
    </location>
</feature>
<keyword evidence="4 7" id="KW-0479">Metal-binding</keyword>
<name>A0ABZ2KDH3_9BACT</name>
<dbReference type="InterPro" id="IPR005844">
    <property type="entry name" value="A-D-PHexomutase_a/b/a-I"/>
</dbReference>
<dbReference type="Gene3D" id="3.40.120.10">
    <property type="entry name" value="Alpha-D-Glucose-1,6-Bisphosphate, subunit A, domain 3"/>
    <property type="match status" value="3"/>
</dbReference>
<organism evidence="12 13">
    <name type="scientific">Pendulispora brunnea</name>
    <dbReference type="NCBI Taxonomy" id="2905690"/>
    <lineage>
        <taxon>Bacteria</taxon>
        <taxon>Pseudomonadati</taxon>
        <taxon>Myxococcota</taxon>
        <taxon>Myxococcia</taxon>
        <taxon>Myxococcales</taxon>
        <taxon>Sorangiineae</taxon>
        <taxon>Pendulisporaceae</taxon>
        <taxon>Pendulispora</taxon>
    </lineage>
</organism>
<evidence type="ECO:0000256" key="2">
    <source>
        <dbReference type="ARBA" id="ARBA00010231"/>
    </source>
</evidence>
<reference evidence="12 13" key="1">
    <citation type="submission" date="2021-12" db="EMBL/GenBank/DDBJ databases">
        <title>Discovery of the Pendulisporaceae a myxobacterial family with distinct sporulation behavior and unique specialized metabolism.</title>
        <authorList>
            <person name="Garcia R."/>
            <person name="Popoff A."/>
            <person name="Bader C.D."/>
            <person name="Loehr J."/>
            <person name="Walesch S."/>
            <person name="Walt C."/>
            <person name="Boldt J."/>
            <person name="Bunk B."/>
            <person name="Haeckl F.J.F.P.J."/>
            <person name="Gunesch A.P."/>
            <person name="Birkelbach J."/>
            <person name="Nuebel U."/>
            <person name="Pietschmann T."/>
            <person name="Bach T."/>
            <person name="Mueller R."/>
        </authorList>
    </citation>
    <scope>NUCLEOTIDE SEQUENCE [LARGE SCALE GENOMIC DNA]</scope>
    <source>
        <strain evidence="12 13">MSr12523</strain>
    </source>
</reference>
<evidence type="ECO:0000259" key="8">
    <source>
        <dbReference type="Pfam" id="PF00408"/>
    </source>
</evidence>
<feature type="domain" description="Alpha-D-phosphohexomutase alpha/beta/alpha" evidence="10">
    <location>
        <begin position="220"/>
        <end position="319"/>
    </location>
</feature>
<evidence type="ECO:0000256" key="4">
    <source>
        <dbReference type="ARBA" id="ARBA00022723"/>
    </source>
</evidence>
<evidence type="ECO:0000259" key="9">
    <source>
        <dbReference type="Pfam" id="PF02878"/>
    </source>
</evidence>
<evidence type="ECO:0000313" key="13">
    <source>
        <dbReference type="Proteomes" id="UP001379533"/>
    </source>
</evidence>
<accession>A0ABZ2KDH3</accession>
<dbReference type="SUPFAM" id="SSF55957">
    <property type="entry name" value="Phosphoglucomutase, C-terminal domain"/>
    <property type="match status" value="1"/>
</dbReference>
<dbReference type="Pfam" id="PF00408">
    <property type="entry name" value="PGM_PMM_IV"/>
    <property type="match status" value="1"/>
</dbReference>
<evidence type="ECO:0000256" key="5">
    <source>
        <dbReference type="ARBA" id="ARBA00022842"/>
    </source>
</evidence>
<dbReference type="InterPro" id="IPR016066">
    <property type="entry name" value="A-D-PHexomutase_CS"/>
</dbReference>
<dbReference type="Pfam" id="PF02880">
    <property type="entry name" value="PGM_PMM_III"/>
    <property type="match status" value="1"/>
</dbReference>
<dbReference type="PANTHER" id="PTHR45745">
    <property type="entry name" value="PHOSPHOMANNOMUTASE 45A"/>
    <property type="match status" value="1"/>
</dbReference>
<dbReference type="Proteomes" id="UP001379533">
    <property type="component" value="Chromosome"/>
</dbReference>
<dbReference type="InterPro" id="IPR005846">
    <property type="entry name" value="A-D-PHexomutase_a/b/a-III"/>
</dbReference>
<keyword evidence="3" id="KW-0597">Phosphoprotein</keyword>
<dbReference type="SUPFAM" id="SSF53738">
    <property type="entry name" value="Phosphoglucomutase, first 3 domains"/>
    <property type="match status" value="3"/>
</dbReference>
<keyword evidence="6" id="KW-0413">Isomerase</keyword>
<comment type="cofactor">
    <cofactor evidence="1">
        <name>Mg(2+)</name>
        <dbReference type="ChEBI" id="CHEBI:18420"/>
    </cofactor>
</comment>
<dbReference type="InterPro" id="IPR036900">
    <property type="entry name" value="A-D-PHexomutase_C_sf"/>
</dbReference>
<evidence type="ECO:0000259" key="10">
    <source>
        <dbReference type="Pfam" id="PF02879"/>
    </source>
</evidence>
<feature type="domain" description="Alpha-D-phosphohexomutase alpha/beta/alpha" evidence="11">
    <location>
        <begin position="334"/>
        <end position="450"/>
    </location>
</feature>
<evidence type="ECO:0000259" key="11">
    <source>
        <dbReference type="Pfam" id="PF02880"/>
    </source>
</evidence>
<dbReference type="Pfam" id="PF02878">
    <property type="entry name" value="PGM_PMM_I"/>
    <property type="match status" value="1"/>
</dbReference>
<dbReference type="PROSITE" id="PS00710">
    <property type="entry name" value="PGM_PMM"/>
    <property type="match status" value="1"/>
</dbReference>
<dbReference type="InterPro" id="IPR005843">
    <property type="entry name" value="A-D-PHexomutase_C"/>
</dbReference>
<dbReference type="Gene3D" id="3.30.310.50">
    <property type="entry name" value="Alpha-D-phosphohexomutase, C-terminal domain"/>
    <property type="match status" value="1"/>
</dbReference>
<dbReference type="Pfam" id="PF02879">
    <property type="entry name" value="PGM_PMM_II"/>
    <property type="match status" value="1"/>
</dbReference>
<dbReference type="RefSeq" id="WP_394847263.1">
    <property type="nucleotide sequence ID" value="NZ_CP089982.1"/>
</dbReference>
<gene>
    <name evidence="12" type="ORF">LZC95_07320</name>
</gene>
<evidence type="ECO:0000256" key="6">
    <source>
        <dbReference type="ARBA" id="ARBA00023235"/>
    </source>
</evidence>
<comment type="similarity">
    <text evidence="2 7">Belongs to the phosphohexose mutase family.</text>
</comment>
<dbReference type="CDD" id="cd05799">
    <property type="entry name" value="PGM2"/>
    <property type="match status" value="1"/>
</dbReference>
<dbReference type="PANTHER" id="PTHR45745:SF1">
    <property type="entry name" value="PHOSPHOGLUCOMUTASE 2B-RELATED"/>
    <property type="match status" value="1"/>
</dbReference>
<evidence type="ECO:0000313" key="12">
    <source>
        <dbReference type="EMBL" id="WXA96644.1"/>
    </source>
</evidence>
<dbReference type="InterPro" id="IPR005841">
    <property type="entry name" value="Alpha-D-phosphohexomutase_SF"/>
</dbReference>
<protein>
    <submittedName>
        <fullName evidence="12">Phospho-sugar mutase</fullName>
    </submittedName>
</protein>
<keyword evidence="5 7" id="KW-0460">Magnesium</keyword>
<feature type="domain" description="Alpha-D-phosphohexomutase C-terminal" evidence="8">
    <location>
        <begin position="530"/>
        <end position="553"/>
    </location>
</feature>
<evidence type="ECO:0000256" key="1">
    <source>
        <dbReference type="ARBA" id="ARBA00001946"/>
    </source>
</evidence>